<evidence type="ECO:0000313" key="3">
    <source>
        <dbReference type="Proteomes" id="UP000272888"/>
    </source>
</evidence>
<dbReference type="EMBL" id="RAWB01000006">
    <property type="protein sequence ID" value="RKH68541.1"/>
    <property type="molecule type" value="Genomic_DNA"/>
</dbReference>
<evidence type="ECO:0000313" key="2">
    <source>
        <dbReference type="EMBL" id="RKH68541.1"/>
    </source>
</evidence>
<name>A0A3A8QL82_9BACT</name>
<comment type="caution">
    <text evidence="2">The sequence shown here is derived from an EMBL/GenBank/DDBJ whole genome shotgun (WGS) entry which is preliminary data.</text>
</comment>
<protein>
    <recommendedName>
        <fullName evidence="1">Tox-REase-5 domain-containing protein</fullName>
    </recommendedName>
</protein>
<evidence type="ECO:0000259" key="1">
    <source>
        <dbReference type="Pfam" id="PF15648"/>
    </source>
</evidence>
<dbReference type="InterPro" id="IPR028904">
    <property type="entry name" value="Tox-REase-5_dom"/>
</dbReference>
<accession>A0A3A8QL82</accession>
<proteinExistence type="predicted"/>
<dbReference type="Pfam" id="PF15648">
    <property type="entry name" value="Tox-REase-5"/>
    <property type="match status" value="1"/>
</dbReference>
<keyword evidence="3" id="KW-1185">Reference proteome</keyword>
<dbReference type="AlphaFoldDB" id="A0A3A8QL82"/>
<organism evidence="2 3">
    <name type="scientific">Corallococcus llansteffanensis</name>
    <dbReference type="NCBI Taxonomy" id="2316731"/>
    <lineage>
        <taxon>Bacteria</taxon>
        <taxon>Pseudomonadati</taxon>
        <taxon>Myxococcota</taxon>
        <taxon>Myxococcia</taxon>
        <taxon>Myxococcales</taxon>
        <taxon>Cystobacterineae</taxon>
        <taxon>Myxococcaceae</taxon>
        <taxon>Corallococcus</taxon>
    </lineage>
</organism>
<gene>
    <name evidence="2" type="ORF">D7V93_01240</name>
</gene>
<dbReference type="Proteomes" id="UP000272888">
    <property type="component" value="Unassembled WGS sequence"/>
</dbReference>
<feature type="domain" description="Tox-REase-5" evidence="1">
    <location>
        <begin position="86"/>
        <end position="155"/>
    </location>
</feature>
<sequence>MRSSSGCGRHFVWVALRRGQPPRVLAERGLGRNLVLAENVEDGHGNPALILRHIDIPELVIRFREGLLNLLHCVFTRVWRQLGKPRTQAGGVKFDGIEKGALLEAKGPGYVRFFDDLDPKEWFRHSGAQALVDQARRQSEKVKSIGLPIKWHVAEQQAADAIRKLLMRSRIKGIEVVYTPAL</sequence>
<reference evidence="3" key="1">
    <citation type="submission" date="2018-09" db="EMBL/GenBank/DDBJ databases">
        <authorList>
            <person name="Livingstone P.G."/>
            <person name="Whitworth D.E."/>
        </authorList>
    </citation>
    <scope>NUCLEOTIDE SEQUENCE [LARGE SCALE GENOMIC DNA]</scope>
    <source>
        <strain evidence="3">CA051B</strain>
    </source>
</reference>